<dbReference type="Proteomes" id="UP001148737">
    <property type="component" value="Unassembled WGS sequence"/>
</dbReference>
<evidence type="ECO:0000313" key="2">
    <source>
        <dbReference type="Proteomes" id="UP001148737"/>
    </source>
</evidence>
<reference evidence="1" key="1">
    <citation type="submission" date="2022-07" db="EMBL/GenBank/DDBJ databases">
        <title>Genome Sequence of Lecanicillium saksenae.</title>
        <authorList>
            <person name="Buettner E."/>
        </authorList>
    </citation>
    <scope>NUCLEOTIDE SEQUENCE</scope>
    <source>
        <strain evidence="1">VT-O1</strain>
    </source>
</reference>
<comment type="caution">
    <text evidence="1">The sequence shown here is derived from an EMBL/GenBank/DDBJ whole genome shotgun (WGS) entry which is preliminary data.</text>
</comment>
<organism evidence="1 2">
    <name type="scientific">Lecanicillium saksenae</name>
    <dbReference type="NCBI Taxonomy" id="468837"/>
    <lineage>
        <taxon>Eukaryota</taxon>
        <taxon>Fungi</taxon>
        <taxon>Dikarya</taxon>
        <taxon>Ascomycota</taxon>
        <taxon>Pezizomycotina</taxon>
        <taxon>Sordariomycetes</taxon>
        <taxon>Hypocreomycetidae</taxon>
        <taxon>Hypocreales</taxon>
        <taxon>Cordycipitaceae</taxon>
        <taxon>Lecanicillium</taxon>
    </lineage>
</organism>
<accession>A0ACC1R1C0</accession>
<name>A0ACC1R1C0_9HYPO</name>
<protein>
    <submittedName>
        <fullName evidence="1">Uncharacterized protein</fullName>
    </submittedName>
</protein>
<proteinExistence type="predicted"/>
<gene>
    <name evidence="1" type="ORF">NLG97_g2275</name>
</gene>
<evidence type="ECO:0000313" key="1">
    <source>
        <dbReference type="EMBL" id="KAJ3496958.1"/>
    </source>
</evidence>
<keyword evidence="2" id="KW-1185">Reference proteome</keyword>
<dbReference type="EMBL" id="JANAKD010000149">
    <property type="protein sequence ID" value="KAJ3496958.1"/>
    <property type="molecule type" value="Genomic_DNA"/>
</dbReference>
<sequence>MTSLRFAAQLLLLYPLLVLGSLSALDRFSIFEQINLHQAYIDNNLTCDNAKLYASLYWPEGTFRVIDPNRDATVAGDKGIRGIYDYAHSVFPLSQWRHSVGLFQISNEPIPNFPAPPVSASPQGCERAFVYWHWRVDWKANTTGVVSTGTYSDVFEKRGQEWKLLAKVSRDDPNWPLYLFAPYITSQNETFQSSCGDTSL</sequence>